<keyword evidence="4" id="KW-1185">Reference proteome</keyword>
<dbReference type="InterPro" id="IPR000983">
    <property type="entry name" value="Bac_GSPG_pilin"/>
</dbReference>
<name>A0ABY7VQM4_9BACT</name>
<dbReference type="RefSeq" id="WP_274150565.1">
    <property type="nucleotide sequence ID" value="NZ_CP117811.1"/>
</dbReference>
<dbReference type="InterPro" id="IPR012902">
    <property type="entry name" value="N_methyl_site"/>
</dbReference>
<keyword evidence="2" id="KW-0812">Transmembrane</keyword>
<dbReference type="PANTHER" id="PTHR30093">
    <property type="entry name" value="GENERAL SECRETION PATHWAY PROTEIN G"/>
    <property type="match status" value="1"/>
</dbReference>
<keyword evidence="2" id="KW-1133">Transmembrane helix</keyword>
<evidence type="ECO:0000313" key="3">
    <source>
        <dbReference type="EMBL" id="WDE96500.1"/>
    </source>
</evidence>
<keyword evidence="2" id="KW-0472">Membrane</keyword>
<dbReference type="Proteomes" id="UP001214250">
    <property type="component" value="Chromosome 1"/>
</dbReference>
<organism evidence="3 4">
    <name type="scientific">Lentisphaera profundi</name>
    <dbReference type="NCBI Taxonomy" id="1658616"/>
    <lineage>
        <taxon>Bacteria</taxon>
        <taxon>Pseudomonadati</taxon>
        <taxon>Lentisphaerota</taxon>
        <taxon>Lentisphaeria</taxon>
        <taxon>Lentisphaerales</taxon>
        <taxon>Lentisphaeraceae</taxon>
        <taxon>Lentisphaera</taxon>
    </lineage>
</organism>
<keyword evidence="1" id="KW-0488">Methylation</keyword>
<dbReference type="EMBL" id="CP117811">
    <property type="protein sequence ID" value="WDE96500.1"/>
    <property type="molecule type" value="Genomic_DNA"/>
</dbReference>
<dbReference type="InterPro" id="IPR045584">
    <property type="entry name" value="Pilin-like"/>
</dbReference>
<dbReference type="PRINTS" id="PR00813">
    <property type="entry name" value="BCTERIALGSPG"/>
</dbReference>
<protein>
    <submittedName>
        <fullName evidence="3">Prepilin-type N-terminal cleavage/methylation domain-containing protein</fullName>
    </submittedName>
</protein>
<evidence type="ECO:0000256" key="1">
    <source>
        <dbReference type="ARBA" id="ARBA00022481"/>
    </source>
</evidence>
<reference evidence="3 4" key="1">
    <citation type="submission" date="2023-02" db="EMBL/GenBank/DDBJ databases">
        <title>Genome sequence of Lentisphaera profundi SAORIC-696.</title>
        <authorList>
            <person name="Kim e."/>
            <person name="Cho J.-C."/>
            <person name="Choi A."/>
            <person name="Kang I."/>
        </authorList>
    </citation>
    <scope>NUCLEOTIDE SEQUENCE [LARGE SCALE GENOMIC DNA]</scope>
    <source>
        <strain evidence="3 4">SAORIC-696</strain>
    </source>
</reference>
<dbReference type="Gene3D" id="3.30.700.10">
    <property type="entry name" value="Glycoprotein, Type 4 Pilin"/>
    <property type="match status" value="1"/>
</dbReference>
<accession>A0ABY7VQM4</accession>
<sequence length="80" mass="8807">MNTKLVKNNYFTLIEILVVVAIIGILASLLLPALGQARKKSKLALCTSNIRQISTALYMYTTDNDSYLPYSHNVTNGNSS</sequence>
<gene>
    <name evidence="3" type="ORF">PQO03_00785</name>
</gene>
<evidence type="ECO:0000256" key="2">
    <source>
        <dbReference type="SAM" id="Phobius"/>
    </source>
</evidence>
<proteinExistence type="predicted"/>
<feature type="transmembrane region" description="Helical" evidence="2">
    <location>
        <begin position="12"/>
        <end position="34"/>
    </location>
</feature>
<evidence type="ECO:0000313" key="4">
    <source>
        <dbReference type="Proteomes" id="UP001214250"/>
    </source>
</evidence>
<dbReference type="NCBIfam" id="TIGR02532">
    <property type="entry name" value="IV_pilin_GFxxxE"/>
    <property type="match status" value="1"/>
</dbReference>
<dbReference type="SUPFAM" id="SSF54523">
    <property type="entry name" value="Pili subunits"/>
    <property type="match status" value="1"/>
</dbReference>